<feature type="domain" description="STAS" evidence="8">
    <location>
        <begin position="465"/>
        <end position="534"/>
    </location>
</feature>
<organism evidence="9 10">
    <name type="scientific">Chilo suppressalis</name>
    <name type="common">Asiatic rice borer moth</name>
    <dbReference type="NCBI Taxonomy" id="168631"/>
    <lineage>
        <taxon>Eukaryota</taxon>
        <taxon>Metazoa</taxon>
        <taxon>Ecdysozoa</taxon>
        <taxon>Arthropoda</taxon>
        <taxon>Hexapoda</taxon>
        <taxon>Insecta</taxon>
        <taxon>Pterygota</taxon>
        <taxon>Neoptera</taxon>
        <taxon>Endopterygota</taxon>
        <taxon>Lepidoptera</taxon>
        <taxon>Glossata</taxon>
        <taxon>Ditrysia</taxon>
        <taxon>Pyraloidea</taxon>
        <taxon>Crambidae</taxon>
        <taxon>Crambinae</taxon>
        <taxon>Chilo</taxon>
    </lineage>
</organism>
<feature type="transmembrane region" description="Helical" evidence="6">
    <location>
        <begin position="45"/>
        <end position="65"/>
    </location>
</feature>
<dbReference type="EMBL" id="OU963903">
    <property type="protein sequence ID" value="CAH0397692.1"/>
    <property type="molecule type" value="Genomic_DNA"/>
</dbReference>
<evidence type="ECO:0000256" key="6">
    <source>
        <dbReference type="SAM" id="Phobius"/>
    </source>
</evidence>
<feature type="transmembrane region" description="Helical" evidence="6">
    <location>
        <begin position="324"/>
        <end position="347"/>
    </location>
</feature>
<dbReference type="InterPro" id="IPR001902">
    <property type="entry name" value="SLC26A/SulP_fam"/>
</dbReference>
<keyword evidence="4 6" id="KW-0472">Membrane</keyword>
<dbReference type="Pfam" id="PF00916">
    <property type="entry name" value="Sulfate_transp"/>
    <property type="match status" value="1"/>
</dbReference>
<evidence type="ECO:0000256" key="2">
    <source>
        <dbReference type="ARBA" id="ARBA00022692"/>
    </source>
</evidence>
<dbReference type="InterPro" id="IPR036513">
    <property type="entry name" value="STAS_dom_sf"/>
</dbReference>
<comment type="subcellular location">
    <subcellularLocation>
        <location evidence="1">Membrane</location>
        <topology evidence="1">Multi-pass membrane protein</topology>
    </subcellularLocation>
</comment>
<evidence type="ECO:0000256" key="1">
    <source>
        <dbReference type="ARBA" id="ARBA00004141"/>
    </source>
</evidence>
<evidence type="ECO:0000313" key="10">
    <source>
        <dbReference type="Proteomes" id="UP001153292"/>
    </source>
</evidence>
<evidence type="ECO:0000256" key="3">
    <source>
        <dbReference type="ARBA" id="ARBA00022989"/>
    </source>
</evidence>
<accession>A0ABN8AVA9</accession>
<feature type="compositionally biased region" description="Basic and acidic residues" evidence="5">
    <location>
        <begin position="585"/>
        <end position="594"/>
    </location>
</feature>
<feature type="transmembrane region" description="Helical" evidence="6">
    <location>
        <begin position="225"/>
        <end position="246"/>
    </location>
</feature>
<feature type="region of interest" description="Disordered" evidence="5">
    <location>
        <begin position="569"/>
        <end position="594"/>
    </location>
</feature>
<dbReference type="InterPro" id="IPR011547">
    <property type="entry name" value="SLC26A/SulP_dom"/>
</dbReference>
<evidence type="ECO:0000259" key="8">
    <source>
        <dbReference type="Pfam" id="PF01740"/>
    </source>
</evidence>
<sequence length="594" mass="63047">MVESMVIAEGKDEDGRARWLRRLERRVPGIAWARRYDRVTAAGDAVAGVTLGLTLVPQSIAYAALAELPVQVGLYTSFMGALIYSVLGTVKEVSIGPTSLMALLTLQACRGLPLQYVVLLTFVAGAIVLLMGLLRLGFLVDLISSSVTSGFTSATAVLIVASQLKGALGLSFSADSAWDNLREVCARAHLVRLNDCLLSAVCCTALLLLRKLKDVPAKNPRVRRTLWLVSIARNALVVVGAATFAYCTRDASLVRTSGRVEGGLPTFALPAWSVTQGNTTVHLGGMLQQLGPSLVLLPAVMVVANVAIAKAFTVGGRVDASQEMVTLGVCNMAGSLAGAMPACGAFTRAALAHASGARTPAAALHTGAITILALAFLTEYFCYIPKACLSSVLICAVIFMIDYETVVRLWRWDRRELVVVGTTFVASVVWSVEAGVLFGAAAALVLLLLQLHAAPQHHRCIQQGGVSAVVWRPEKALVFFNADRCVTAARRSLRAHCSRVLVLDCSTLALLDHPAVQILQRVSDDLKTEGGALVAFNAAHLQRNLAPLQLPSEMLHTTTPEQALNYAIKPASTPAPAPETAPLLDTEKPDPNPA</sequence>
<dbReference type="InterPro" id="IPR002645">
    <property type="entry name" value="STAS_dom"/>
</dbReference>
<keyword evidence="3 6" id="KW-1133">Transmembrane helix</keyword>
<dbReference type="Pfam" id="PF01740">
    <property type="entry name" value="STAS"/>
    <property type="match status" value="1"/>
</dbReference>
<proteinExistence type="predicted"/>
<feature type="transmembrane region" description="Helical" evidence="6">
    <location>
        <begin position="423"/>
        <end position="449"/>
    </location>
</feature>
<evidence type="ECO:0008006" key="11">
    <source>
        <dbReference type="Google" id="ProtNLM"/>
    </source>
</evidence>
<reference evidence="9" key="1">
    <citation type="submission" date="2021-12" db="EMBL/GenBank/DDBJ databases">
        <authorList>
            <person name="King R."/>
        </authorList>
    </citation>
    <scope>NUCLEOTIDE SEQUENCE</scope>
</reference>
<dbReference type="PANTHER" id="PTHR11814">
    <property type="entry name" value="SULFATE TRANSPORTER"/>
    <property type="match status" value="1"/>
</dbReference>
<evidence type="ECO:0000259" key="7">
    <source>
        <dbReference type="Pfam" id="PF00916"/>
    </source>
</evidence>
<dbReference type="Gene3D" id="3.30.750.24">
    <property type="entry name" value="STAS domain"/>
    <property type="match status" value="1"/>
</dbReference>
<gene>
    <name evidence="9" type="ORF">CHILSU_LOCUS768</name>
</gene>
<feature type="transmembrane region" description="Helical" evidence="6">
    <location>
        <begin position="72"/>
        <end position="94"/>
    </location>
</feature>
<dbReference type="PROSITE" id="PS01130">
    <property type="entry name" value="SLC26A"/>
    <property type="match status" value="1"/>
</dbReference>
<feature type="domain" description="SLC26A/SulP transporter" evidence="7">
    <location>
        <begin position="43"/>
        <end position="420"/>
    </location>
</feature>
<dbReference type="InterPro" id="IPR018045">
    <property type="entry name" value="S04_transporter_CS"/>
</dbReference>
<dbReference type="Proteomes" id="UP001153292">
    <property type="component" value="Chromosome 10"/>
</dbReference>
<feature type="transmembrane region" description="Helical" evidence="6">
    <location>
        <begin position="114"/>
        <end position="138"/>
    </location>
</feature>
<feature type="transmembrane region" description="Helical" evidence="6">
    <location>
        <begin position="293"/>
        <end position="312"/>
    </location>
</feature>
<keyword evidence="2 6" id="KW-0812">Transmembrane</keyword>
<protein>
    <recommendedName>
        <fullName evidence="11">STAS domain-containing protein</fullName>
    </recommendedName>
</protein>
<keyword evidence="10" id="KW-1185">Reference proteome</keyword>
<feature type="transmembrane region" description="Helical" evidence="6">
    <location>
        <begin position="359"/>
        <end position="377"/>
    </location>
</feature>
<feature type="transmembrane region" description="Helical" evidence="6">
    <location>
        <begin position="384"/>
        <end position="403"/>
    </location>
</feature>
<evidence type="ECO:0000256" key="5">
    <source>
        <dbReference type="SAM" id="MobiDB-lite"/>
    </source>
</evidence>
<feature type="transmembrane region" description="Helical" evidence="6">
    <location>
        <begin position="150"/>
        <end position="170"/>
    </location>
</feature>
<evidence type="ECO:0000256" key="4">
    <source>
        <dbReference type="ARBA" id="ARBA00023136"/>
    </source>
</evidence>
<name>A0ABN8AVA9_CHISP</name>
<evidence type="ECO:0000313" key="9">
    <source>
        <dbReference type="EMBL" id="CAH0397692.1"/>
    </source>
</evidence>